<reference evidence="1 2" key="1">
    <citation type="submission" date="2013-04" db="EMBL/GenBank/DDBJ databases">
        <authorList>
            <person name="Harkins D.M."/>
            <person name="Durkin A.S."/>
            <person name="Brinkac L.M."/>
            <person name="Haft D.H."/>
            <person name="Selengut J.D."/>
            <person name="Sanka R."/>
            <person name="DePew J."/>
            <person name="Purushe J."/>
            <person name="Hartskeerl R.A."/>
            <person name="Ahmed A."/>
            <person name="van der Linden H."/>
            <person name="Goris M.G.A."/>
            <person name="Vinetz J.M."/>
            <person name="Sutton G.G."/>
            <person name="Nierman W.C."/>
            <person name="Fouts D.E."/>
        </authorList>
    </citation>
    <scope>NUCLEOTIDE SEQUENCE [LARGE SCALE GENOMIC DNA]</scope>
    <source>
        <strain evidence="1 2">Sao Paulo</strain>
    </source>
</reference>
<sequence length="59" mass="6954">MEINCEPILIIVFVFKIKTTSPQINCKIRTFIQRLSLHPPVKPTKNSIFIQNSCFYDER</sequence>
<dbReference type="STRING" id="1249483.LEP1GSC202_2372"/>
<evidence type="ECO:0000313" key="2">
    <source>
        <dbReference type="Proteomes" id="UP000013996"/>
    </source>
</evidence>
<gene>
    <name evidence="1" type="ORF">LEP1GSC202_2372</name>
</gene>
<protein>
    <submittedName>
        <fullName evidence="1">Uncharacterized protein</fullName>
    </submittedName>
</protein>
<proteinExistence type="predicted"/>
<evidence type="ECO:0000313" key="1">
    <source>
        <dbReference type="EMBL" id="EOQ87647.1"/>
    </source>
</evidence>
<dbReference type="Proteomes" id="UP000013996">
    <property type="component" value="Unassembled WGS sequence"/>
</dbReference>
<dbReference type="EMBL" id="AOGX02000032">
    <property type="protein sequence ID" value="EOQ87647.1"/>
    <property type="molecule type" value="Genomic_DNA"/>
</dbReference>
<comment type="caution">
    <text evidence="1">The sequence shown here is derived from an EMBL/GenBank/DDBJ whole genome shotgun (WGS) entry which is preliminary data.</text>
</comment>
<accession>A0A5E8HA69</accession>
<organism evidence="1 2">
    <name type="scientific">Leptospira yanagawae serovar Saopaulo str. Sao Paulo = ATCC 700523</name>
    <dbReference type="NCBI Taxonomy" id="1249483"/>
    <lineage>
        <taxon>Bacteria</taxon>
        <taxon>Pseudomonadati</taxon>
        <taxon>Spirochaetota</taxon>
        <taxon>Spirochaetia</taxon>
        <taxon>Leptospirales</taxon>
        <taxon>Leptospiraceae</taxon>
        <taxon>Leptospira</taxon>
    </lineage>
</organism>
<dbReference type="AlphaFoldDB" id="A0A5E8HA69"/>
<name>A0A5E8HA69_9LEPT</name>